<evidence type="ECO:0000313" key="1">
    <source>
        <dbReference type="WBParaSite" id="GPUH_0000665701-mRNA-1"/>
    </source>
</evidence>
<protein>
    <submittedName>
        <fullName evidence="1">Response regulatory domain-containing protein</fullName>
    </submittedName>
</protein>
<organism evidence="1">
    <name type="scientific">Gongylonema pulchrum</name>
    <dbReference type="NCBI Taxonomy" id="637853"/>
    <lineage>
        <taxon>Eukaryota</taxon>
        <taxon>Metazoa</taxon>
        <taxon>Ecdysozoa</taxon>
        <taxon>Nematoda</taxon>
        <taxon>Chromadorea</taxon>
        <taxon>Rhabditida</taxon>
        <taxon>Spirurina</taxon>
        <taxon>Spiruromorpha</taxon>
        <taxon>Spiruroidea</taxon>
        <taxon>Gongylonematidae</taxon>
        <taxon>Gongylonema</taxon>
    </lineage>
</organism>
<accession>A0A183DD57</accession>
<dbReference type="WBParaSite" id="GPUH_0000665701-mRNA-1">
    <property type="protein sequence ID" value="GPUH_0000665701-mRNA-1"/>
    <property type="gene ID" value="GPUH_0000665701"/>
</dbReference>
<dbReference type="AlphaFoldDB" id="A0A183DD57"/>
<sequence>LMSFFTVAKTPEELEKEADVVNIPNITQSKRPVEAPAPAVNCLMREVEIILIEDAMNPEDSQALILSFNIDLKAKPVLFV</sequence>
<proteinExistence type="predicted"/>
<name>A0A183DD57_9BILA</name>
<reference evidence="1" key="1">
    <citation type="submission" date="2016-06" db="UniProtKB">
        <authorList>
            <consortium name="WormBaseParasite"/>
        </authorList>
    </citation>
    <scope>IDENTIFICATION</scope>
</reference>